<dbReference type="GO" id="GO:0005829">
    <property type="term" value="C:cytosol"/>
    <property type="evidence" value="ECO:0007669"/>
    <property type="project" value="TreeGrafter"/>
</dbReference>
<evidence type="ECO:0000256" key="2">
    <source>
        <dbReference type="ARBA" id="ARBA00023125"/>
    </source>
</evidence>
<dbReference type="PROSITE" id="PS00042">
    <property type="entry name" value="HTH_CRP_1"/>
    <property type="match status" value="1"/>
</dbReference>
<name>A0A9D1R0J1_9BACT</name>
<dbReference type="PANTHER" id="PTHR24567">
    <property type="entry name" value="CRP FAMILY TRANSCRIPTIONAL REGULATORY PROTEIN"/>
    <property type="match status" value="1"/>
</dbReference>
<evidence type="ECO:0000313" key="6">
    <source>
        <dbReference type="EMBL" id="HIW78293.1"/>
    </source>
</evidence>
<keyword evidence="2" id="KW-0238">DNA-binding</keyword>
<dbReference type="AlphaFoldDB" id="A0A9D1R0J1"/>
<dbReference type="SMART" id="SM00419">
    <property type="entry name" value="HTH_CRP"/>
    <property type="match status" value="1"/>
</dbReference>
<reference evidence="6" key="1">
    <citation type="journal article" date="2021" name="PeerJ">
        <title>Extensive microbial diversity within the chicken gut microbiome revealed by metagenomics and culture.</title>
        <authorList>
            <person name="Gilroy R."/>
            <person name="Ravi A."/>
            <person name="Getino M."/>
            <person name="Pursley I."/>
            <person name="Horton D.L."/>
            <person name="Alikhan N.F."/>
            <person name="Baker D."/>
            <person name="Gharbi K."/>
            <person name="Hall N."/>
            <person name="Watson M."/>
            <person name="Adriaenssens E.M."/>
            <person name="Foster-Nyarko E."/>
            <person name="Jarju S."/>
            <person name="Secka A."/>
            <person name="Antonio M."/>
            <person name="Oren A."/>
            <person name="Chaudhuri R.R."/>
            <person name="La Ragione R."/>
            <person name="Hildebrand F."/>
            <person name="Pallen M.J."/>
        </authorList>
    </citation>
    <scope>NUCLEOTIDE SEQUENCE</scope>
    <source>
        <strain evidence="6">ChiSxjej5B17-1746</strain>
    </source>
</reference>
<dbReference type="InterPro" id="IPR014710">
    <property type="entry name" value="RmlC-like_jellyroll"/>
</dbReference>
<dbReference type="EMBL" id="DXGI01000143">
    <property type="protein sequence ID" value="HIW78293.1"/>
    <property type="molecule type" value="Genomic_DNA"/>
</dbReference>
<dbReference type="GO" id="GO:0003677">
    <property type="term" value="F:DNA binding"/>
    <property type="evidence" value="ECO:0007669"/>
    <property type="project" value="UniProtKB-KW"/>
</dbReference>
<dbReference type="CDD" id="cd00092">
    <property type="entry name" value="HTH_CRP"/>
    <property type="match status" value="1"/>
</dbReference>
<feature type="domain" description="HTH crp-type" evidence="5">
    <location>
        <begin position="148"/>
        <end position="216"/>
    </location>
</feature>
<dbReference type="Proteomes" id="UP000824264">
    <property type="component" value="Unassembled WGS sequence"/>
</dbReference>
<evidence type="ECO:0000259" key="4">
    <source>
        <dbReference type="PROSITE" id="PS50042"/>
    </source>
</evidence>
<proteinExistence type="predicted"/>
<evidence type="ECO:0000313" key="7">
    <source>
        <dbReference type="Proteomes" id="UP000824264"/>
    </source>
</evidence>
<comment type="caution">
    <text evidence="6">The sequence shown here is derived from an EMBL/GenBank/DDBJ whole genome shotgun (WGS) entry which is preliminary data.</text>
</comment>
<dbReference type="SMART" id="SM00100">
    <property type="entry name" value="cNMP"/>
    <property type="match status" value="1"/>
</dbReference>
<dbReference type="Pfam" id="PF00027">
    <property type="entry name" value="cNMP_binding"/>
    <property type="match status" value="1"/>
</dbReference>
<dbReference type="Gene3D" id="2.60.120.10">
    <property type="entry name" value="Jelly Rolls"/>
    <property type="match status" value="1"/>
</dbReference>
<dbReference type="InterPro" id="IPR012318">
    <property type="entry name" value="HTH_CRP"/>
</dbReference>
<evidence type="ECO:0000256" key="3">
    <source>
        <dbReference type="ARBA" id="ARBA00023163"/>
    </source>
</evidence>
<dbReference type="InterPro" id="IPR050397">
    <property type="entry name" value="Env_Response_Regulators"/>
</dbReference>
<dbReference type="Pfam" id="PF13545">
    <property type="entry name" value="HTH_Crp_2"/>
    <property type="match status" value="1"/>
</dbReference>
<sequence>MNGEKVAALGTLPLFEPLSEGERERLAAGCRIRTFTRGAFLFREGERAEGMLIVLSGVVKVVRFTPDGRETVLHLVRPGNTLGEGAMFQRGTFPASAVAVDDVRALFLEAEALFGMVAENPELALKMLAALSLRLRMFAHKLAAQGQGGAAVRLATYLLHRRQIGGGDVVRLGVSREVLANLLGLARETLSRQLSRFAENGLVALEGRDIVLLDVPGLREVAAEGGAVGEA</sequence>
<dbReference type="InterPro" id="IPR018335">
    <property type="entry name" value="Tscrpt_reg_HTH_Crp-type_CS"/>
</dbReference>
<dbReference type="InterPro" id="IPR036390">
    <property type="entry name" value="WH_DNA-bd_sf"/>
</dbReference>
<feature type="domain" description="Cyclic nucleotide-binding" evidence="4">
    <location>
        <begin position="14"/>
        <end position="134"/>
    </location>
</feature>
<keyword evidence="1" id="KW-0805">Transcription regulation</keyword>
<dbReference type="PANTHER" id="PTHR24567:SF68">
    <property type="entry name" value="DNA-BINDING TRANSCRIPTIONAL DUAL REGULATOR CRP"/>
    <property type="match status" value="1"/>
</dbReference>
<gene>
    <name evidence="6" type="ORF">H9874_04015</name>
</gene>
<reference evidence="6" key="2">
    <citation type="submission" date="2021-04" db="EMBL/GenBank/DDBJ databases">
        <authorList>
            <person name="Gilroy R."/>
        </authorList>
    </citation>
    <scope>NUCLEOTIDE SEQUENCE</scope>
    <source>
        <strain evidence="6">ChiSxjej5B17-1746</strain>
    </source>
</reference>
<dbReference type="CDD" id="cd00038">
    <property type="entry name" value="CAP_ED"/>
    <property type="match status" value="1"/>
</dbReference>
<dbReference type="InterPro" id="IPR000595">
    <property type="entry name" value="cNMP-bd_dom"/>
</dbReference>
<dbReference type="PROSITE" id="PS50042">
    <property type="entry name" value="CNMP_BINDING_3"/>
    <property type="match status" value="1"/>
</dbReference>
<dbReference type="PRINTS" id="PR00034">
    <property type="entry name" value="HTHCRP"/>
</dbReference>
<dbReference type="SUPFAM" id="SSF46785">
    <property type="entry name" value="Winged helix' DNA-binding domain"/>
    <property type="match status" value="1"/>
</dbReference>
<accession>A0A9D1R0J1</accession>
<dbReference type="GO" id="GO:0003700">
    <property type="term" value="F:DNA-binding transcription factor activity"/>
    <property type="evidence" value="ECO:0007669"/>
    <property type="project" value="InterPro"/>
</dbReference>
<dbReference type="InterPro" id="IPR036388">
    <property type="entry name" value="WH-like_DNA-bd_sf"/>
</dbReference>
<dbReference type="InterPro" id="IPR018490">
    <property type="entry name" value="cNMP-bd_dom_sf"/>
</dbReference>
<dbReference type="PROSITE" id="PS51063">
    <property type="entry name" value="HTH_CRP_2"/>
    <property type="match status" value="1"/>
</dbReference>
<protein>
    <submittedName>
        <fullName evidence="6">Crp/Fnr family transcriptional regulator</fullName>
    </submittedName>
</protein>
<dbReference type="SUPFAM" id="SSF51206">
    <property type="entry name" value="cAMP-binding domain-like"/>
    <property type="match status" value="1"/>
</dbReference>
<organism evidence="6 7">
    <name type="scientific">Candidatus Bilophila faecipullorum</name>
    <dbReference type="NCBI Taxonomy" id="2838482"/>
    <lineage>
        <taxon>Bacteria</taxon>
        <taxon>Pseudomonadati</taxon>
        <taxon>Thermodesulfobacteriota</taxon>
        <taxon>Desulfovibrionia</taxon>
        <taxon>Desulfovibrionales</taxon>
        <taxon>Desulfovibrionaceae</taxon>
        <taxon>Bilophila</taxon>
    </lineage>
</organism>
<keyword evidence="3" id="KW-0804">Transcription</keyword>
<dbReference type="Gene3D" id="1.10.10.10">
    <property type="entry name" value="Winged helix-like DNA-binding domain superfamily/Winged helix DNA-binding domain"/>
    <property type="match status" value="1"/>
</dbReference>
<evidence type="ECO:0000256" key="1">
    <source>
        <dbReference type="ARBA" id="ARBA00023015"/>
    </source>
</evidence>
<evidence type="ECO:0000259" key="5">
    <source>
        <dbReference type="PROSITE" id="PS51063"/>
    </source>
</evidence>